<keyword evidence="3" id="KW-0540">Nuclease</keyword>
<dbReference type="PANTHER" id="PTHR33653:SF1">
    <property type="entry name" value="RIBONUCLEASE VAPC2"/>
    <property type="match status" value="1"/>
</dbReference>
<dbReference type="EMBL" id="BAABAL010000019">
    <property type="protein sequence ID" value="GAA4025487.1"/>
    <property type="molecule type" value="Genomic_DNA"/>
</dbReference>
<keyword evidence="6" id="KW-0460">Magnesium</keyword>
<dbReference type="InterPro" id="IPR050556">
    <property type="entry name" value="Type_II_TA_system_RNase"/>
</dbReference>
<evidence type="ECO:0000313" key="9">
    <source>
        <dbReference type="EMBL" id="GAA4025487.1"/>
    </source>
</evidence>
<gene>
    <name evidence="9" type="ORF">GCM10022247_57780</name>
</gene>
<comment type="similarity">
    <text evidence="7">Belongs to the PINc/VapC protein family.</text>
</comment>
<evidence type="ECO:0000256" key="5">
    <source>
        <dbReference type="ARBA" id="ARBA00022801"/>
    </source>
</evidence>
<sequence>MNPIILDTDVASLSFKRKLPMPVAARLAGCRPAITFVTLGELTKWHHVRQWGPARRDALERWLTRMVVLPGTPKVARKWGEITACAKVRGRPRPANDTWIAACCLAYEAPLATLNVKDFADFADHEGLRLLL</sequence>
<proteinExistence type="inferred from homology"/>
<evidence type="ECO:0000256" key="2">
    <source>
        <dbReference type="ARBA" id="ARBA00022649"/>
    </source>
</evidence>
<keyword evidence="2" id="KW-1277">Toxin-antitoxin system</keyword>
<dbReference type="RefSeq" id="WP_344881463.1">
    <property type="nucleotide sequence ID" value="NZ_BAABAL010000019.1"/>
</dbReference>
<keyword evidence="10" id="KW-1185">Reference proteome</keyword>
<dbReference type="InterPro" id="IPR002716">
    <property type="entry name" value="PIN_dom"/>
</dbReference>
<reference evidence="10" key="1">
    <citation type="journal article" date="2019" name="Int. J. Syst. Evol. Microbiol.">
        <title>The Global Catalogue of Microorganisms (GCM) 10K type strain sequencing project: providing services to taxonomists for standard genome sequencing and annotation.</title>
        <authorList>
            <consortium name="The Broad Institute Genomics Platform"/>
            <consortium name="The Broad Institute Genome Sequencing Center for Infectious Disease"/>
            <person name="Wu L."/>
            <person name="Ma J."/>
        </authorList>
    </citation>
    <scope>NUCLEOTIDE SEQUENCE [LARGE SCALE GENOMIC DNA]</scope>
    <source>
        <strain evidence="10">JCM 17342</strain>
    </source>
</reference>
<evidence type="ECO:0000313" key="10">
    <source>
        <dbReference type="Proteomes" id="UP001501747"/>
    </source>
</evidence>
<dbReference type="Proteomes" id="UP001501747">
    <property type="component" value="Unassembled WGS sequence"/>
</dbReference>
<name>A0ABP7TFM1_9PSEU</name>
<evidence type="ECO:0000256" key="6">
    <source>
        <dbReference type="ARBA" id="ARBA00022842"/>
    </source>
</evidence>
<dbReference type="Gene3D" id="3.40.50.1010">
    <property type="entry name" value="5'-nuclease"/>
    <property type="match status" value="1"/>
</dbReference>
<keyword evidence="4" id="KW-0479">Metal-binding</keyword>
<evidence type="ECO:0000256" key="1">
    <source>
        <dbReference type="ARBA" id="ARBA00001946"/>
    </source>
</evidence>
<organism evidence="9 10">
    <name type="scientific">Allokutzneria multivorans</name>
    <dbReference type="NCBI Taxonomy" id="1142134"/>
    <lineage>
        <taxon>Bacteria</taxon>
        <taxon>Bacillati</taxon>
        <taxon>Actinomycetota</taxon>
        <taxon>Actinomycetes</taxon>
        <taxon>Pseudonocardiales</taxon>
        <taxon>Pseudonocardiaceae</taxon>
        <taxon>Allokutzneria</taxon>
    </lineage>
</organism>
<protein>
    <recommendedName>
        <fullName evidence="8">PIN domain-containing protein</fullName>
    </recommendedName>
</protein>
<feature type="domain" description="PIN" evidence="8">
    <location>
        <begin position="4"/>
        <end position="122"/>
    </location>
</feature>
<keyword evidence="5" id="KW-0378">Hydrolase</keyword>
<accession>A0ABP7TFM1</accession>
<comment type="caution">
    <text evidence="9">The sequence shown here is derived from an EMBL/GenBank/DDBJ whole genome shotgun (WGS) entry which is preliminary data.</text>
</comment>
<dbReference type="Pfam" id="PF01850">
    <property type="entry name" value="PIN"/>
    <property type="match status" value="1"/>
</dbReference>
<evidence type="ECO:0000256" key="7">
    <source>
        <dbReference type="ARBA" id="ARBA00038093"/>
    </source>
</evidence>
<comment type="cofactor">
    <cofactor evidence="1">
        <name>Mg(2+)</name>
        <dbReference type="ChEBI" id="CHEBI:18420"/>
    </cofactor>
</comment>
<dbReference type="SUPFAM" id="SSF88723">
    <property type="entry name" value="PIN domain-like"/>
    <property type="match status" value="1"/>
</dbReference>
<dbReference type="InterPro" id="IPR029060">
    <property type="entry name" value="PIN-like_dom_sf"/>
</dbReference>
<evidence type="ECO:0000256" key="3">
    <source>
        <dbReference type="ARBA" id="ARBA00022722"/>
    </source>
</evidence>
<dbReference type="CDD" id="cd18749">
    <property type="entry name" value="PIN_VapC4-5_FitB-like"/>
    <property type="match status" value="1"/>
</dbReference>
<evidence type="ECO:0000259" key="8">
    <source>
        <dbReference type="Pfam" id="PF01850"/>
    </source>
</evidence>
<evidence type="ECO:0000256" key="4">
    <source>
        <dbReference type="ARBA" id="ARBA00022723"/>
    </source>
</evidence>
<dbReference type="PANTHER" id="PTHR33653">
    <property type="entry name" value="RIBONUCLEASE VAPC2"/>
    <property type="match status" value="1"/>
</dbReference>